<dbReference type="CDD" id="cd00038">
    <property type="entry name" value="CAP_ED"/>
    <property type="match status" value="3"/>
</dbReference>
<proteinExistence type="predicted"/>
<feature type="domain" description="Cyclic nucleotide-binding" evidence="2">
    <location>
        <begin position="13"/>
        <end position="59"/>
    </location>
</feature>
<feature type="compositionally biased region" description="Polar residues" evidence="1">
    <location>
        <begin position="131"/>
        <end position="145"/>
    </location>
</feature>
<sequence>MPFIKENQFFRQRQIHHKHLTEVCSELRHEFIRAREFVFHEGDYGDKFYILLKGRVQVLCVKEDFVQKRKQKRQERERKEQIQAMKDVGNKKKQGGVTPRSKAESSPRHGSQQHQTVSFQQNSIDSERSQLKTQRQKTNAGGQKSTFHKPSGKSSISIDKYHEEGSIMEQQSEKQLKKEPSVDDLEREDDDENILQMPSKQLTIGGGSRKGSEHISDTEDIIKESVNQKSLFLELNDDDDDIVHHKSKADIEEVIATKYDVITTLKTGAYFGEVSLIENKRRMASIRCIEDCNFAILSKEDFNRALGAIEKRKYNERIQFLQSLPYFDKITKTSVGKLSYQFVDMHTIKGQTLYREGEQCEYVYLVKEGQYEVTRTLTFTEDLGERTKKIFVNPMRANKVSGCSQLSNLKKLKQAQVYLFRFERGNIIGDEDMIMGCTQYRTTVKCVSLTGLVGKMKREDFMRLENQTYSWQALILNAKNKEQSINKHLQLKTSVEINIKDAAKPPHAHGDKSKQQKQEEQQQAALSEKSNSPVTVNRGSAPFSMSPNRTIDLNESAELSKAQILLRESASRHHPDVYGPSNEKNSRPNSVQGGTAMRSIMQSTSKFSAANFNLQDAHVDPDTWYYFQKVMTSNQNRPQTSQSIHSGVQEMKSFRRMNILAKGAYDQQFRMSNPTSPASVFRSHQGHHFAGTGIRNQSVLDHPMFSKGQSTNQMLTGGFVEDAVSLGHHIRLSSFHRPGTAAALHKMQSSQSQRVSPRAASNQNKYLPNNTLLHNLLQSKGKQIKMPLASTFSRKGFHMLSKDQLIMLQKTNNTSTRIINRPGTADMYQNE</sequence>
<dbReference type="PANTHER" id="PTHR23011:SF28">
    <property type="entry name" value="CYCLIC NUCLEOTIDE-BINDING DOMAIN CONTAINING PROTEIN"/>
    <property type="match status" value="1"/>
</dbReference>
<feature type="compositionally biased region" description="Basic and acidic residues" evidence="1">
    <location>
        <begin position="503"/>
        <end position="520"/>
    </location>
</feature>
<protein>
    <recommendedName>
        <fullName evidence="2">Cyclic nucleotide-binding domain-containing protein</fullName>
    </recommendedName>
</protein>
<feature type="compositionally biased region" description="Polar residues" evidence="1">
    <location>
        <begin position="747"/>
        <end position="765"/>
    </location>
</feature>
<dbReference type="Proteomes" id="UP000785679">
    <property type="component" value="Unassembled WGS sequence"/>
</dbReference>
<dbReference type="AlphaFoldDB" id="A0A8J8P2N9"/>
<gene>
    <name evidence="3" type="ORF">FGO68_gene17034</name>
</gene>
<feature type="region of interest" description="Disordered" evidence="1">
    <location>
        <begin position="744"/>
        <end position="765"/>
    </location>
</feature>
<dbReference type="Pfam" id="PF00027">
    <property type="entry name" value="cNMP_binding"/>
    <property type="match status" value="1"/>
</dbReference>
<dbReference type="PROSITE" id="PS50042">
    <property type="entry name" value="CNMP_BINDING_3"/>
    <property type="match status" value="3"/>
</dbReference>
<feature type="compositionally biased region" description="Low complexity" evidence="1">
    <location>
        <begin position="521"/>
        <end position="530"/>
    </location>
</feature>
<feature type="compositionally biased region" description="Polar residues" evidence="1">
    <location>
        <begin position="108"/>
        <end position="124"/>
    </location>
</feature>
<dbReference type="EMBL" id="RRYP01002684">
    <property type="protein sequence ID" value="TNV84521.1"/>
    <property type="molecule type" value="Genomic_DNA"/>
</dbReference>
<evidence type="ECO:0000313" key="3">
    <source>
        <dbReference type="EMBL" id="TNV84521.1"/>
    </source>
</evidence>
<dbReference type="SUPFAM" id="SSF51206">
    <property type="entry name" value="cAMP-binding domain-like"/>
    <property type="match status" value="2"/>
</dbReference>
<feature type="region of interest" description="Disordered" evidence="1">
    <location>
        <begin position="69"/>
        <end position="189"/>
    </location>
</feature>
<feature type="domain" description="Cyclic nucleotide-binding" evidence="2">
    <location>
        <begin position="326"/>
        <end position="375"/>
    </location>
</feature>
<dbReference type="InterPro" id="IPR014710">
    <property type="entry name" value="RmlC-like_jellyroll"/>
</dbReference>
<organism evidence="3 4">
    <name type="scientific">Halteria grandinella</name>
    <dbReference type="NCBI Taxonomy" id="5974"/>
    <lineage>
        <taxon>Eukaryota</taxon>
        <taxon>Sar</taxon>
        <taxon>Alveolata</taxon>
        <taxon>Ciliophora</taxon>
        <taxon>Intramacronucleata</taxon>
        <taxon>Spirotrichea</taxon>
        <taxon>Stichotrichia</taxon>
        <taxon>Sporadotrichida</taxon>
        <taxon>Halteriidae</taxon>
        <taxon>Halteria</taxon>
    </lineage>
</organism>
<dbReference type="OrthoDB" id="417078at2759"/>
<feature type="compositionally biased region" description="Basic and acidic residues" evidence="1">
    <location>
        <begin position="159"/>
        <end position="181"/>
    </location>
</feature>
<feature type="domain" description="Cyclic nucleotide-binding" evidence="2">
    <location>
        <begin position="253"/>
        <end position="323"/>
    </location>
</feature>
<keyword evidence="4" id="KW-1185">Reference proteome</keyword>
<comment type="caution">
    <text evidence="3">The sequence shown here is derived from an EMBL/GenBank/DDBJ whole genome shotgun (WGS) entry which is preliminary data.</text>
</comment>
<dbReference type="InterPro" id="IPR018490">
    <property type="entry name" value="cNMP-bd_dom_sf"/>
</dbReference>
<dbReference type="InterPro" id="IPR000595">
    <property type="entry name" value="cNMP-bd_dom"/>
</dbReference>
<reference evidence="3" key="1">
    <citation type="submission" date="2019-06" db="EMBL/GenBank/DDBJ databases">
        <authorList>
            <person name="Zheng W."/>
        </authorList>
    </citation>
    <scope>NUCLEOTIDE SEQUENCE</scope>
    <source>
        <strain evidence="3">QDHG01</strain>
    </source>
</reference>
<dbReference type="PANTHER" id="PTHR23011">
    <property type="entry name" value="CYCLIC NUCLEOTIDE-BINDING DOMAIN CONTAINING PROTEIN"/>
    <property type="match status" value="1"/>
</dbReference>
<name>A0A8J8P2N9_HALGN</name>
<feature type="compositionally biased region" description="Polar residues" evidence="1">
    <location>
        <begin position="531"/>
        <end position="549"/>
    </location>
</feature>
<accession>A0A8J8P2N9</accession>
<evidence type="ECO:0000313" key="4">
    <source>
        <dbReference type="Proteomes" id="UP000785679"/>
    </source>
</evidence>
<evidence type="ECO:0000259" key="2">
    <source>
        <dbReference type="PROSITE" id="PS50042"/>
    </source>
</evidence>
<feature type="region of interest" description="Disordered" evidence="1">
    <location>
        <begin position="503"/>
        <end position="549"/>
    </location>
</feature>
<feature type="region of interest" description="Disordered" evidence="1">
    <location>
        <begin position="572"/>
        <end position="593"/>
    </location>
</feature>
<evidence type="ECO:0000256" key="1">
    <source>
        <dbReference type="SAM" id="MobiDB-lite"/>
    </source>
</evidence>
<dbReference type="Gene3D" id="2.60.120.10">
    <property type="entry name" value="Jelly Rolls"/>
    <property type="match status" value="3"/>
</dbReference>